<dbReference type="EMBL" id="KZ107854">
    <property type="protein sequence ID" value="OSS45289.1"/>
    <property type="molecule type" value="Genomic_DNA"/>
</dbReference>
<dbReference type="OMA" id="QNAPSGH"/>
<reference evidence="2 3" key="1">
    <citation type="journal article" date="2017" name="Genome Announc.">
        <title>Genome sequence of the saprophytic ascomycete Epicoccum nigrum ICMP 19927 strain isolated from New Zealand.</title>
        <authorList>
            <person name="Fokin M."/>
            <person name="Fleetwood D."/>
            <person name="Weir B.S."/>
            <person name="Villas-Boas S.G."/>
        </authorList>
    </citation>
    <scope>NUCLEOTIDE SEQUENCE [LARGE SCALE GENOMIC DNA]</scope>
    <source>
        <strain evidence="2 3">ICMP 19927</strain>
    </source>
</reference>
<sequence length="124" mass="14002">MSVPYNLLQNAPSGHIPASQRVPIIAKPWLSERAAKTLDIVEKFVEEECIPADAVYLRQLGETTKERFSAHPQIIEDMKKRGRELGLWNMFLPKAHFKEGAGFSNLEYGLMAEYLGKSRIASEV</sequence>
<dbReference type="GO" id="GO:0005737">
    <property type="term" value="C:cytoplasm"/>
    <property type="evidence" value="ECO:0007669"/>
    <property type="project" value="TreeGrafter"/>
</dbReference>
<keyword evidence="1" id="KW-0560">Oxidoreductase</keyword>
<accession>A0A1Y2LNW2</accession>
<evidence type="ECO:0000313" key="3">
    <source>
        <dbReference type="Proteomes" id="UP000193240"/>
    </source>
</evidence>
<evidence type="ECO:0000313" key="2">
    <source>
        <dbReference type="EMBL" id="OSS45289.1"/>
    </source>
</evidence>
<dbReference type="Proteomes" id="UP000193240">
    <property type="component" value="Unassembled WGS sequence"/>
</dbReference>
<dbReference type="GO" id="GO:0050660">
    <property type="term" value="F:flavin adenine dinucleotide binding"/>
    <property type="evidence" value="ECO:0007669"/>
    <property type="project" value="InterPro"/>
</dbReference>
<organism evidence="2 3">
    <name type="scientific">Epicoccum nigrum</name>
    <name type="common">Soil fungus</name>
    <name type="synonym">Epicoccum purpurascens</name>
    <dbReference type="NCBI Taxonomy" id="105696"/>
    <lineage>
        <taxon>Eukaryota</taxon>
        <taxon>Fungi</taxon>
        <taxon>Dikarya</taxon>
        <taxon>Ascomycota</taxon>
        <taxon>Pezizomycotina</taxon>
        <taxon>Dothideomycetes</taxon>
        <taxon>Pleosporomycetidae</taxon>
        <taxon>Pleosporales</taxon>
        <taxon>Pleosporineae</taxon>
        <taxon>Didymellaceae</taxon>
        <taxon>Epicoccum</taxon>
    </lineage>
</organism>
<dbReference type="InterPro" id="IPR009100">
    <property type="entry name" value="AcylCoA_DH/oxidase_NM_dom_sf"/>
</dbReference>
<proteinExistence type="predicted"/>
<dbReference type="AlphaFoldDB" id="A0A1Y2LNW2"/>
<dbReference type="SUPFAM" id="SSF56645">
    <property type="entry name" value="Acyl-CoA dehydrogenase NM domain-like"/>
    <property type="match status" value="1"/>
</dbReference>
<protein>
    <submittedName>
        <fullName evidence="2">Uncharacterized protein</fullName>
    </submittedName>
</protein>
<dbReference type="GO" id="GO:0003995">
    <property type="term" value="F:acyl-CoA dehydrogenase activity"/>
    <property type="evidence" value="ECO:0007669"/>
    <property type="project" value="TreeGrafter"/>
</dbReference>
<dbReference type="InParanoid" id="A0A1Y2LNW2"/>
<name>A0A1Y2LNW2_EPING</name>
<evidence type="ECO:0000256" key="1">
    <source>
        <dbReference type="ARBA" id="ARBA00023002"/>
    </source>
</evidence>
<gene>
    <name evidence="2" type="ORF">B5807_10166</name>
</gene>
<dbReference type="GO" id="GO:0033539">
    <property type="term" value="P:fatty acid beta-oxidation using acyl-CoA dehydrogenase"/>
    <property type="evidence" value="ECO:0007669"/>
    <property type="project" value="TreeGrafter"/>
</dbReference>
<dbReference type="Gene3D" id="1.10.540.10">
    <property type="entry name" value="Acyl-CoA dehydrogenase/oxidase, N-terminal domain"/>
    <property type="match status" value="1"/>
</dbReference>
<dbReference type="InterPro" id="IPR050741">
    <property type="entry name" value="Acyl-CoA_dehydrogenase"/>
</dbReference>
<dbReference type="PANTHER" id="PTHR48083:SF32">
    <property type="entry name" value="ACYL-COA DEHYDROGENASE NM DOMAIN-LIKE PROTEIN"/>
    <property type="match status" value="1"/>
</dbReference>
<dbReference type="STRING" id="105696.A0A1Y2LNW2"/>
<dbReference type="PANTHER" id="PTHR48083">
    <property type="entry name" value="MEDIUM-CHAIN SPECIFIC ACYL-COA DEHYDROGENASE, MITOCHONDRIAL-RELATED"/>
    <property type="match status" value="1"/>
</dbReference>
<keyword evidence="3" id="KW-1185">Reference proteome</keyword>
<dbReference type="InterPro" id="IPR037069">
    <property type="entry name" value="AcylCoA_DH/ox_N_sf"/>
</dbReference>